<keyword evidence="4" id="KW-0067">ATP-binding</keyword>
<evidence type="ECO:0000259" key="6">
    <source>
        <dbReference type="PROSITE" id="PS50893"/>
    </source>
</evidence>
<evidence type="ECO:0000256" key="4">
    <source>
        <dbReference type="ARBA" id="ARBA00022840"/>
    </source>
</evidence>
<dbReference type="GO" id="GO:0043190">
    <property type="term" value="C:ATP-binding cassette (ABC) transporter complex"/>
    <property type="evidence" value="ECO:0007669"/>
    <property type="project" value="InterPro"/>
</dbReference>
<dbReference type="InterPro" id="IPR030921">
    <property type="entry name" value="LPS_export_LptB"/>
</dbReference>
<organism evidence="7">
    <name type="scientific">marine metagenome</name>
    <dbReference type="NCBI Taxonomy" id="408172"/>
    <lineage>
        <taxon>unclassified sequences</taxon>
        <taxon>metagenomes</taxon>
        <taxon>ecological metagenomes</taxon>
    </lineage>
</organism>
<dbReference type="InterPro" id="IPR027417">
    <property type="entry name" value="P-loop_NTPase"/>
</dbReference>
<proteinExistence type="inferred from homology"/>
<dbReference type="NCBIfam" id="TIGR04406">
    <property type="entry name" value="LPS_export_lptB"/>
    <property type="match status" value="1"/>
</dbReference>
<dbReference type="InterPro" id="IPR052156">
    <property type="entry name" value="BCAA_Transport_ATP-bd_LivF"/>
</dbReference>
<dbReference type="PANTHER" id="PTHR43820:SF3">
    <property type="entry name" value="BRANCHED-CHAIN AMINO ACID TRANSPORT SYSTEM,ATP-BINDING PROTEIN"/>
    <property type="match status" value="1"/>
</dbReference>
<name>A0A382D0Z6_9ZZZZ</name>
<dbReference type="GO" id="GO:0015658">
    <property type="term" value="F:branched-chain amino acid transmembrane transporter activity"/>
    <property type="evidence" value="ECO:0007669"/>
    <property type="project" value="TreeGrafter"/>
</dbReference>
<protein>
    <recommendedName>
        <fullName evidence="6">ABC transporter domain-containing protein</fullName>
    </recommendedName>
</protein>
<dbReference type="PANTHER" id="PTHR43820">
    <property type="entry name" value="HIGH-AFFINITY BRANCHED-CHAIN AMINO ACID TRANSPORT ATP-BINDING PROTEIN LIVF"/>
    <property type="match status" value="1"/>
</dbReference>
<gene>
    <name evidence="7" type="ORF">METZ01_LOCUS184954</name>
</gene>
<dbReference type="SUPFAM" id="SSF52540">
    <property type="entry name" value="P-loop containing nucleoside triphosphate hydrolases"/>
    <property type="match status" value="1"/>
</dbReference>
<dbReference type="GO" id="GO:0015807">
    <property type="term" value="P:L-amino acid transport"/>
    <property type="evidence" value="ECO:0007669"/>
    <property type="project" value="TreeGrafter"/>
</dbReference>
<dbReference type="InterPro" id="IPR003439">
    <property type="entry name" value="ABC_transporter-like_ATP-bd"/>
</dbReference>
<evidence type="ECO:0000256" key="1">
    <source>
        <dbReference type="ARBA" id="ARBA00005417"/>
    </source>
</evidence>
<dbReference type="Pfam" id="PF00005">
    <property type="entry name" value="ABC_tran"/>
    <property type="match status" value="1"/>
</dbReference>
<keyword evidence="2" id="KW-0813">Transport</keyword>
<dbReference type="Gene3D" id="3.40.50.300">
    <property type="entry name" value="P-loop containing nucleotide triphosphate hydrolases"/>
    <property type="match status" value="1"/>
</dbReference>
<dbReference type="PROSITE" id="PS50893">
    <property type="entry name" value="ABC_TRANSPORTER_2"/>
    <property type="match status" value="1"/>
</dbReference>
<dbReference type="SMART" id="SM00382">
    <property type="entry name" value="AAA"/>
    <property type="match status" value="1"/>
</dbReference>
<dbReference type="InterPro" id="IPR003593">
    <property type="entry name" value="AAA+_ATPase"/>
</dbReference>
<dbReference type="GO" id="GO:0005524">
    <property type="term" value="F:ATP binding"/>
    <property type="evidence" value="ECO:0007669"/>
    <property type="project" value="UniProtKB-KW"/>
</dbReference>
<keyword evidence="5" id="KW-0029">Amino-acid transport</keyword>
<accession>A0A382D0Z6</accession>
<evidence type="ECO:0000313" key="7">
    <source>
        <dbReference type="EMBL" id="SVB32100.1"/>
    </source>
</evidence>
<feature type="domain" description="ABC transporter" evidence="6">
    <location>
        <begin position="20"/>
        <end position="254"/>
    </location>
</feature>
<reference evidence="7" key="1">
    <citation type="submission" date="2018-05" db="EMBL/GenBank/DDBJ databases">
        <authorList>
            <person name="Lanie J.A."/>
            <person name="Ng W.-L."/>
            <person name="Kazmierczak K.M."/>
            <person name="Andrzejewski T.M."/>
            <person name="Davidsen T.M."/>
            <person name="Wayne K.J."/>
            <person name="Tettelin H."/>
            <person name="Glass J.I."/>
            <person name="Rusch D."/>
            <person name="Podicherti R."/>
            <person name="Tsui H.-C.T."/>
            <person name="Winkler M.E."/>
        </authorList>
    </citation>
    <scope>NUCLEOTIDE SEQUENCE</scope>
</reference>
<evidence type="ECO:0000256" key="5">
    <source>
        <dbReference type="ARBA" id="ARBA00022970"/>
    </source>
</evidence>
<keyword evidence="3" id="KW-0547">Nucleotide-binding</keyword>
<comment type="similarity">
    <text evidence="1">Belongs to the ABC transporter superfamily.</text>
</comment>
<evidence type="ECO:0000256" key="3">
    <source>
        <dbReference type="ARBA" id="ARBA00022741"/>
    </source>
</evidence>
<sequence length="256" mass="28520">MSSVKKFRILKFKSKKPPILSVKGISKSINKIPILKNINLNISKGELYGLLGPNGAGKSVTFNCLLGVMKIDQGDIYVEGTKITALPIHERAKRFGISYVSQMDSVFRGLSCEDNLRAVAEIIIKDKAKQETIVQELLSEFNLNHVRKLKADVLSGGQRKKCIIARALINNPKLLLLDEPLGAVDPISIDMIKKIIVDLQVKRGVSVLITDHNAQNVLSIVDYCSLIVDGEIICNGRPHEIVKDRQARKFYFGENW</sequence>
<evidence type="ECO:0000256" key="2">
    <source>
        <dbReference type="ARBA" id="ARBA00022448"/>
    </source>
</evidence>
<dbReference type="AlphaFoldDB" id="A0A382D0Z6"/>
<dbReference type="EMBL" id="UINC01037108">
    <property type="protein sequence ID" value="SVB32100.1"/>
    <property type="molecule type" value="Genomic_DNA"/>
</dbReference>
<dbReference type="GO" id="GO:0016887">
    <property type="term" value="F:ATP hydrolysis activity"/>
    <property type="evidence" value="ECO:0007669"/>
    <property type="project" value="InterPro"/>
</dbReference>